<feature type="chain" id="PRO_5023438297" description="Phosphatidylserine decarboxylase beta chain" evidence="11">
    <location>
        <begin position="1"/>
        <end position="187"/>
    </location>
</feature>
<evidence type="ECO:0000313" key="14">
    <source>
        <dbReference type="Proteomes" id="UP000216998"/>
    </source>
</evidence>
<evidence type="ECO:0000256" key="7">
    <source>
        <dbReference type="ARBA" id="ARBA00023209"/>
    </source>
</evidence>
<organism evidence="13 14">
    <name type="scientific">Niveispirillum lacus</name>
    <dbReference type="NCBI Taxonomy" id="1981099"/>
    <lineage>
        <taxon>Bacteria</taxon>
        <taxon>Pseudomonadati</taxon>
        <taxon>Pseudomonadota</taxon>
        <taxon>Alphaproteobacteria</taxon>
        <taxon>Rhodospirillales</taxon>
        <taxon>Azospirillaceae</taxon>
        <taxon>Niveispirillum</taxon>
    </lineage>
</organism>
<feature type="site" description="Cleavage (non-hydrolytic); by autocatalysis" evidence="11">
    <location>
        <begin position="187"/>
        <end position="188"/>
    </location>
</feature>
<dbReference type="Proteomes" id="UP000216998">
    <property type="component" value="Unassembled WGS sequence"/>
</dbReference>
<dbReference type="PANTHER" id="PTHR35809:SF1">
    <property type="entry name" value="ARCHAETIDYLSERINE DECARBOXYLASE PROENZYME-RELATED"/>
    <property type="match status" value="1"/>
</dbReference>
<dbReference type="EMBL" id="NOXU01000032">
    <property type="protein sequence ID" value="OYQ31543.1"/>
    <property type="molecule type" value="Genomic_DNA"/>
</dbReference>
<dbReference type="GO" id="GO:0004609">
    <property type="term" value="F:phosphatidylserine decarboxylase activity"/>
    <property type="evidence" value="ECO:0007669"/>
    <property type="project" value="UniProtKB-UniRule"/>
</dbReference>
<comment type="function">
    <text evidence="11">Catalyzes the formation of phosphatidylethanolamine (PtdEtn) from phosphatidylserine (PtdSer).</text>
</comment>
<keyword evidence="12" id="KW-0812">Transmembrane</keyword>
<evidence type="ECO:0000256" key="9">
    <source>
        <dbReference type="ARBA" id="ARBA00023264"/>
    </source>
</evidence>
<evidence type="ECO:0000256" key="2">
    <source>
        <dbReference type="ARBA" id="ARBA00022516"/>
    </source>
</evidence>
<keyword evidence="4 11" id="KW-0443">Lipid metabolism</keyword>
<dbReference type="EC" id="4.1.1.65" evidence="11"/>
<dbReference type="AlphaFoldDB" id="A0A255YQP0"/>
<comment type="subcellular location">
    <subcellularLocation>
        <location evidence="11">Cell membrane</location>
        <topology evidence="11">Peripheral membrane protein</topology>
    </subcellularLocation>
</comment>
<gene>
    <name evidence="11" type="primary">psd</name>
    <name evidence="13" type="ORF">CHU95_20590</name>
</gene>
<accession>A0A255YQP0</accession>
<comment type="cofactor">
    <cofactor evidence="11">
        <name>pyruvate</name>
        <dbReference type="ChEBI" id="CHEBI:15361"/>
    </cofactor>
    <text evidence="11">Binds 1 pyruvoyl group covalently per subunit.</text>
</comment>
<evidence type="ECO:0000256" key="4">
    <source>
        <dbReference type="ARBA" id="ARBA00023098"/>
    </source>
</evidence>
<name>A0A255YQP0_9PROT</name>
<dbReference type="GO" id="GO:0005886">
    <property type="term" value="C:plasma membrane"/>
    <property type="evidence" value="ECO:0007669"/>
    <property type="project" value="UniProtKB-SubCell"/>
</dbReference>
<dbReference type="NCBIfam" id="NF003678">
    <property type="entry name" value="PRK05305.1-2"/>
    <property type="match status" value="1"/>
</dbReference>
<comment type="subunit">
    <text evidence="11">Heterodimer of a large membrane-associated beta subunit and a small pyruvoyl-containing alpha subunit.</text>
</comment>
<dbReference type="RefSeq" id="WP_094458225.1">
    <property type="nucleotide sequence ID" value="NZ_NOXU01000032.1"/>
</dbReference>
<keyword evidence="1 11" id="KW-1003">Cell membrane</keyword>
<proteinExistence type="inferred from homology"/>
<comment type="similarity">
    <text evidence="11">Belongs to the phosphatidylserine decarboxylase family. PSD-A subfamily.</text>
</comment>
<sequence>MSALKTVIVPINKAGWPFIALFAVVSALLATWSPALGWIGLVLTAWCVYFFRDPDRVTPTKPGLVVSPADGRVTLITKVAPPPELGMGEEKLTRISVFLNVFDVHVNRCPADGVIKAAEYKPGKFLNADLDKASEENERMSIRLGLPDGREIAFVQIAGLVARRIIWWVTAGQSLKAGERYGLIRFGSRCDIYLPDGVHPQVVVGQKMIAGETVLADLNSSEEQREGEVR</sequence>
<evidence type="ECO:0000256" key="5">
    <source>
        <dbReference type="ARBA" id="ARBA00023136"/>
    </source>
</evidence>
<reference evidence="13 14" key="1">
    <citation type="submission" date="2017-07" db="EMBL/GenBank/DDBJ databases">
        <title>Niveispirillum cyanobacteriorum sp. nov., isolated from cyanobacterial aggregates in a eutrophic lake.</title>
        <authorList>
            <person name="Cai H."/>
        </authorList>
    </citation>
    <scope>NUCLEOTIDE SEQUENCE [LARGE SCALE GENOMIC DNA]</scope>
    <source>
        <strain evidence="14">TH1-14</strain>
    </source>
</reference>
<protein>
    <recommendedName>
        <fullName evidence="11">Phosphatidylserine decarboxylase proenzyme</fullName>
        <ecNumber evidence="11">4.1.1.65</ecNumber>
    </recommendedName>
    <component>
        <recommendedName>
            <fullName evidence="11">Phosphatidylserine decarboxylase alpha chain</fullName>
        </recommendedName>
    </component>
    <component>
        <recommendedName>
            <fullName evidence="11">Phosphatidylserine decarboxylase beta chain</fullName>
        </recommendedName>
    </component>
</protein>
<keyword evidence="7 11" id="KW-0594">Phospholipid biosynthesis</keyword>
<keyword evidence="14" id="KW-1185">Reference proteome</keyword>
<evidence type="ECO:0000313" key="13">
    <source>
        <dbReference type="EMBL" id="OYQ31543.1"/>
    </source>
</evidence>
<feature type="transmembrane region" description="Helical" evidence="12">
    <location>
        <begin position="7"/>
        <end position="29"/>
    </location>
</feature>
<keyword evidence="3 11" id="KW-0210">Decarboxylase</keyword>
<evidence type="ECO:0000256" key="3">
    <source>
        <dbReference type="ARBA" id="ARBA00022793"/>
    </source>
</evidence>
<keyword evidence="12" id="KW-1133">Transmembrane helix</keyword>
<comment type="caution">
    <text evidence="13">The sequence shown here is derived from an EMBL/GenBank/DDBJ whole genome shotgun (WGS) entry which is preliminary data.</text>
</comment>
<evidence type="ECO:0000256" key="1">
    <source>
        <dbReference type="ARBA" id="ARBA00022475"/>
    </source>
</evidence>
<evidence type="ECO:0000256" key="8">
    <source>
        <dbReference type="ARBA" id="ARBA00023239"/>
    </source>
</evidence>
<keyword evidence="8 11" id="KW-0456">Lyase</keyword>
<dbReference type="GO" id="GO:0006646">
    <property type="term" value="P:phosphatidylethanolamine biosynthetic process"/>
    <property type="evidence" value="ECO:0007669"/>
    <property type="project" value="UniProtKB-UniRule"/>
</dbReference>
<dbReference type="InterPro" id="IPR033175">
    <property type="entry name" value="PSD-A"/>
</dbReference>
<comment type="catalytic activity">
    <reaction evidence="11">
        <text>a 1,2-diacyl-sn-glycero-3-phospho-L-serine + H(+) = a 1,2-diacyl-sn-glycero-3-phosphoethanolamine + CO2</text>
        <dbReference type="Rhea" id="RHEA:20828"/>
        <dbReference type="ChEBI" id="CHEBI:15378"/>
        <dbReference type="ChEBI" id="CHEBI:16526"/>
        <dbReference type="ChEBI" id="CHEBI:57262"/>
        <dbReference type="ChEBI" id="CHEBI:64612"/>
        <dbReference type="EC" id="4.1.1.65"/>
    </reaction>
</comment>
<keyword evidence="6 11" id="KW-0865">Zymogen</keyword>
<dbReference type="Pfam" id="PF02666">
    <property type="entry name" value="PS_Dcarbxylase"/>
    <property type="match status" value="1"/>
</dbReference>
<dbReference type="InterPro" id="IPR003817">
    <property type="entry name" value="PS_Dcarbxylase"/>
</dbReference>
<feature type="active site" description="Schiff-base intermediate with substrate; via pyruvic acid" evidence="11">
    <location>
        <position position="188"/>
    </location>
</feature>
<feature type="chain" id="PRO_5023438296" description="Phosphatidylserine decarboxylase alpha chain" evidence="11">
    <location>
        <begin position="188"/>
        <end position="230"/>
    </location>
</feature>
<dbReference type="UniPathway" id="UPA00558">
    <property type="reaction ID" value="UER00616"/>
</dbReference>
<comment type="PTM">
    <text evidence="11">Is synthesized initially as an inactive proenzyme. Formation of the active enzyme involves a self-maturation process in which the active site pyruvoyl group is generated from an internal serine residue via an autocatalytic post-translational modification. Two non-identical subunits are generated from the proenzyme in this reaction, and the pyruvate is formed at the N-terminus of the alpha chain, which is derived from the carboxyl end of the proenzyme. The post-translation cleavage follows an unusual pathway, termed non-hydrolytic serinolysis, in which the side chain hydroxyl group of the serine supplies its oxygen atom to form the C-terminus of the beta chain, while the remainder of the serine residue undergoes an oxidative deamination to produce ammonia and the pyruvoyl prosthetic group on the alpha chain.</text>
</comment>
<dbReference type="NCBIfam" id="NF003685">
    <property type="entry name" value="PRK05305.2-5"/>
    <property type="match status" value="1"/>
</dbReference>
<keyword evidence="10 11" id="KW-0670">Pyruvate</keyword>
<evidence type="ECO:0000256" key="10">
    <source>
        <dbReference type="ARBA" id="ARBA00023317"/>
    </source>
</evidence>
<evidence type="ECO:0000256" key="6">
    <source>
        <dbReference type="ARBA" id="ARBA00023145"/>
    </source>
</evidence>
<keyword evidence="5 11" id="KW-0472">Membrane</keyword>
<evidence type="ECO:0000256" key="11">
    <source>
        <dbReference type="HAMAP-Rule" id="MF_00664"/>
    </source>
</evidence>
<keyword evidence="2 11" id="KW-0444">Lipid biosynthesis</keyword>
<dbReference type="NCBIfam" id="NF003677">
    <property type="entry name" value="PRK05305.1-1"/>
    <property type="match status" value="1"/>
</dbReference>
<dbReference type="HAMAP" id="MF_00664">
    <property type="entry name" value="PS_decarb_PSD_A"/>
    <property type="match status" value="1"/>
</dbReference>
<dbReference type="NCBIfam" id="NF003679">
    <property type="entry name" value="PRK05305.1-3"/>
    <property type="match status" value="1"/>
</dbReference>
<dbReference type="PANTHER" id="PTHR35809">
    <property type="entry name" value="ARCHAETIDYLSERINE DECARBOXYLASE PROENZYME-RELATED"/>
    <property type="match status" value="1"/>
</dbReference>
<keyword evidence="9 11" id="KW-1208">Phospholipid metabolism</keyword>
<feature type="transmembrane region" description="Helical" evidence="12">
    <location>
        <begin position="35"/>
        <end position="51"/>
    </location>
</feature>
<dbReference type="OrthoDB" id="9790893at2"/>
<evidence type="ECO:0000256" key="12">
    <source>
        <dbReference type="SAM" id="Phobius"/>
    </source>
</evidence>
<comment type="pathway">
    <text evidence="11">Phospholipid metabolism; phosphatidylethanolamine biosynthesis; phosphatidylethanolamine from CDP-diacylglycerol: step 2/2.</text>
</comment>
<feature type="modified residue" description="Pyruvic acid (Ser); by autocatalysis" evidence="11">
    <location>
        <position position="188"/>
    </location>
</feature>